<feature type="compositionally biased region" description="Pro residues" evidence="1">
    <location>
        <begin position="44"/>
        <end position="58"/>
    </location>
</feature>
<accession>A0ABR1MAB9</accession>
<feature type="compositionally biased region" description="Low complexity" evidence="1">
    <location>
        <begin position="115"/>
        <end position="135"/>
    </location>
</feature>
<dbReference type="RefSeq" id="XP_066659650.1">
    <property type="nucleotide sequence ID" value="XM_066802687.1"/>
</dbReference>
<keyword evidence="2" id="KW-1133">Transmembrane helix</keyword>
<feature type="compositionally biased region" description="Basic and acidic residues" evidence="1">
    <location>
        <begin position="200"/>
        <end position="219"/>
    </location>
</feature>
<keyword evidence="2" id="KW-0472">Membrane</keyword>
<organism evidence="3 4">
    <name type="scientific">Phyllosticta citribraziliensis</name>
    <dbReference type="NCBI Taxonomy" id="989973"/>
    <lineage>
        <taxon>Eukaryota</taxon>
        <taxon>Fungi</taxon>
        <taxon>Dikarya</taxon>
        <taxon>Ascomycota</taxon>
        <taxon>Pezizomycotina</taxon>
        <taxon>Dothideomycetes</taxon>
        <taxon>Dothideomycetes incertae sedis</taxon>
        <taxon>Botryosphaeriales</taxon>
        <taxon>Phyllostictaceae</taxon>
        <taxon>Phyllosticta</taxon>
    </lineage>
</organism>
<dbReference type="GeneID" id="92035593"/>
<evidence type="ECO:0000256" key="2">
    <source>
        <dbReference type="SAM" id="Phobius"/>
    </source>
</evidence>
<gene>
    <name evidence="3" type="ORF">J3D65DRAFT_663666</name>
</gene>
<feature type="compositionally biased region" description="Low complexity" evidence="1">
    <location>
        <begin position="59"/>
        <end position="81"/>
    </location>
</feature>
<evidence type="ECO:0000313" key="4">
    <source>
        <dbReference type="Proteomes" id="UP001360953"/>
    </source>
</evidence>
<dbReference type="EMBL" id="JBBPEH010000001">
    <property type="protein sequence ID" value="KAK7544415.1"/>
    <property type="molecule type" value="Genomic_DNA"/>
</dbReference>
<name>A0ABR1MAB9_9PEZI</name>
<dbReference type="Proteomes" id="UP001360953">
    <property type="component" value="Unassembled WGS sequence"/>
</dbReference>
<keyword evidence="2" id="KW-0812">Transmembrane</keyword>
<proteinExistence type="predicted"/>
<feature type="transmembrane region" description="Helical" evidence="2">
    <location>
        <begin position="6"/>
        <end position="30"/>
    </location>
</feature>
<protein>
    <submittedName>
        <fullName evidence="3">Uncharacterized protein</fullName>
    </submittedName>
</protein>
<keyword evidence="4" id="KW-1185">Reference proteome</keyword>
<feature type="region of interest" description="Disordered" evidence="1">
    <location>
        <begin position="39"/>
        <end position="219"/>
    </location>
</feature>
<sequence length="219" mass="23033">MSTTTVTSAAIVGIVLVAAVISGVLGLHFWRKRVERSQAKALPEPEPQPIGPPLPTPLAPEAAAISPQEQQQQQCYPQNASSPPPPPEMAGVPRVPVPTPMYIQAARRSRSTHLVSPDAASPVSPVSPASATSFPPVYPSAGTAPPSSVPLPDSTRTSLYLSEKDIEAGIASTGEEEDNRRSSSGSGGVRGFIRRMASVKHAESRVDEEVANEKTKDMV</sequence>
<reference evidence="3 4" key="1">
    <citation type="submission" date="2024-04" db="EMBL/GenBank/DDBJ databases">
        <title>Phyllosticta paracitricarpa is synonymous to the EU quarantine fungus P. citricarpa based on phylogenomic analyses.</title>
        <authorList>
            <consortium name="Lawrence Berkeley National Laboratory"/>
            <person name="Van ingen-buijs V.A."/>
            <person name="Van westerhoven A.C."/>
            <person name="Haridas S."/>
            <person name="Skiadas P."/>
            <person name="Martin F."/>
            <person name="Groenewald J.Z."/>
            <person name="Crous P.W."/>
            <person name="Seidl M.F."/>
        </authorList>
    </citation>
    <scope>NUCLEOTIDE SEQUENCE [LARGE SCALE GENOMIC DNA]</scope>
    <source>
        <strain evidence="3 4">CPC 17464</strain>
    </source>
</reference>
<evidence type="ECO:0000256" key="1">
    <source>
        <dbReference type="SAM" id="MobiDB-lite"/>
    </source>
</evidence>
<evidence type="ECO:0000313" key="3">
    <source>
        <dbReference type="EMBL" id="KAK7544415.1"/>
    </source>
</evidence>
<comment type="caution">
    <text evidence="3">The sequence shown here is derived from an EMBL/GenBank/DDBJ whole genome shotgun (WGS) entry which is preliminary data.</text>
</comment>